<proteinExistence type="predicted"/>
<evidence type="ECO:0000313" key="3">
    <source>
        <dbReference type="EMBL" id="RVE66076.1"/>
    </source>
</evidence>
<evidence type="ECO:0000256" key="1">
    <source>
        <dbReference type="SAM" id="MobiDB-lite"/>
    </source>
</evidence>
<feature type="compositionally biased region" description="Basic and acidic residues" evidence="1">
    <location>
        <begin position="301"/>
        <end position="319"/>
    </location>
</feature>
<evidence type="ECO:0000313" key="4">
    <source>
        <dbReference type="Proteomes" id="UP000283210"/>
    </source>
</evidence>
<feature type="region of interest" description="Disordered" evidence="1">
    <location>
        <begin position="473"/>
        <end position="500"/>
    </location>
</feature>
<reference evidence="3 4" key="2">
    <citation type="submission" date="2019-01" db="EMBL/GenBank/DDBJ databases">
        <title>A chromosome length genome reference of the Java medaka (oryzias javanicus).</title>
        <authorList>
            <person name="Herpin A."/>
            <person name="Takehana Y."/>
            <person name="Naruse K."/>
            <person name="Ansai S."/>
            <person name="Kawaguchi M."/>
        </authorList>
    </citation>
    <scope>NUCLEOTIDE SEQUENCE [LARGE SCALE GENOMIC DNA]</scope>
    <source>
        <strain evidence="3">RS831</strain>
        <tissue evidence="3">Whole body</tissue>
    </source>
</reference>
<keyword evidence="2" id="KW-0732">Signal</keyword>
<feature type="compositionally biased region" description="Basic and acidic residues" evidence="1">
    <location>
        <begin position="481"/>
        <end position="499"/>
    </location>
</feature>
<gene>
    <name evidence="3" type="ORF">OJAV_G00122820</name>
</gene>
<dbReference type="EMBL" id="CM012448">
    <property type="protein sequence ID" value="RVE66076.1"/>
    <property type="molecule type" value="Genomic_DNA"/>
</dbReference>
<reference evidence="3 4" key="1">
    <citation type="submission" date="2018-11" db="EMBL/GenBank/DDBJ databases">
        <authorList>
            <person name="Lopez-Roques C."/>
            <person name="Donnadieu C."/>
            <person name="Bouchez O."/>
            <person name="Klopp C."/>
            <person name="Cabau C."/>
            <person name="Zahm M."/>
        </authorList>
    </citation>
    <scope>NUCLEOTIDE SEQUENCE [LARGE SCALE GENOMIC DNA]</scope>
    <source>
        <strain evidence="3">RS831</strain>
        <tissue evidence="3">Whole body</tissue>
    </source>
</reference>
<feature type="region of interest" description="Disordered" evidence="1">
    <location>
        <begin position="297"/>
        <end position="383"/>
    </location>
</feature>
<dbReference type="Proteomes" id="UP000283210">
    <property type="component" value="Chromosome 12"/>
</dbReference>
<keyword evidence="4" id="KW-1185">Reference proteome</keyword>
<accession>A0A437CT48</accession>
<protein>
    <submittedName>
        <fullName evidence="3">Uncharacterized protein</fullName>
    </submittedName>
</protein>
<feature type="signal peptide" evidence="2">
    <location>
        <begin position="1"/>
        <end position="21"/>
    </location>
</feature>
<organism evidence="3 4">
    <name type="scientific">Oryzias javanicus</name>
    <name type="common">Javanese ricefish</name>
    <name type="synonym">Aplocheilus javanicus</name>
    <dbReference type="NCBI Taxonomy" id="123683"/>
    <lineage>
        <taxon>Eukaryota</taxon>
        <taxon>Metazoa</taxon>
        <taxon>Chordata</taxon>
        <taxon>Craniata</taxon>
        <taxon>Vertebrata</taxon>
        <taxon>Euteleostomi</taxon>
        <taxon>Actinopterygii</taxon>
        <taxon>Neopterygii</taxon>
        <taxon>Teleostei</taxon>
        <taxon>Neoteleostei</taxon>
        <taxon>Acanthomorphata</taxon>
        <taxon>Ovalentaria</taxon>
        <taxon>Atherinomorphae</taxon>
        <taxon>Beloniformes</taxon>
        <taxon>Adrianichthyidae</taxon>
        <taxon>Oryziinae</taxon>
        <taxon>Oryzias</taxon>
    </lineage>
</organism>
<dbReference type="AlphaFoldDB" id="A0A437CT48"/>
<name>A0A437CT48_ORYJA</name>
<feature type="compositionally biased region" description="Low complexity" evidence="1">
    <location>
        <begin position="352"/>
        <end position="370"/>
    </location>
</feature>
<feature type="region of interest" description="Disordered" evidence="1">
    <location>
        <begin position="414"/>
        <end position="457"/>
    </location>
</feature>
<evidence type="ECO:0000256" key="2">
    <source>
        <dbReference type="SAM" id="SignalP"/>
    </source>
</evidence>
<feature type="chain" id="PRO_5019214670" evidence="2">
    <location>
        <begin position="22"/>
        <end position="524"/>
    </location>
</feature>
<dbReference type="OrthoDB" id="8950923at2759"/>
<sequence length="524" mass="59129">MKPWPLLVFLLLSDLSPPTDGDWIMDYFKWRLCRKVRLKVSAWEYKTLRWVSKTPKAQDQTLRDVFGAIPRTPASALANRDFFPEEEKLVPVLHVVSSKSVWLHRHVAASGLEESKSRLPVTAAHQVAPCCPHDGEMRSAAQEEAGPRMRAADVKERLNDHRRRPVIRRHHAVRAAQLETSARLKGHEEFSPPLKTSWREEGVSVLKQLLLVSRKNKGSKNTPQYVIRPDDNEYFSGKIITKESEPPVLGGDGKPARSHSKTAAYSVKTEALMQIFLPETNLESLFDFPRMTDFISGPECKCSDEGERSAEKDEGIKSSEEDEEYEIATPREKESELSSSVSNYKEDRSPLPTTFQPEMTETTTETTKIPETTRRAKETTTSSEVNARLVAFTAETTTTKLLSGLRMKANVHTTLMDDTDESRRDQQTEPPKPEGATQKESLRPEAEGGPAPLCGGLIARSQSGWKHCMERLGRFSSTEAPDVRRQKEGGDPRSDDGNEHFYYFDGVMKKVPVNSDPLNQRQRL</sequence>